<dbReference type="STRING" id="1884261.A0A5C3Q6S9"/>
<dbReference type="AlphaFoldDB" id="A0A5C3Q6S9"/>
<evidence type="ECO:0000256" key="1">
    <source>
        <dbReference type="SAM" id="MobiDB-lite"/>
    </source>
</evidence>
<dbReference type="OrthoDB" id="427711at2759"/>
<reference evidence="3 4" key="1">
    <citation type="journal article" date="2019" name="Nat. Ecol. Evol.">
        <title>Megaphylogeny resolves global patterns of mushroom evolution.</title>
        <authorList>
            <person name="Varga T."/>
            <person name="Krizsan K."/>
            <person name="Foldi C."/>
            <person name="Dima B."/>
            <person name="Sanchez-Garcia M."/>
            <person name="Sanchez-Ramirez S."/>
            <person name="Szollosi G.J."/>
            <person name="Szarkandi J.G."/>
            <person name="Papp V."/>
            <person name="Albert L."/>
            <person name="Andreopoulos W."/>
            <person name="Angelini C."/>
            <person name="Antonin V."/>
            <person name="Barry K.W."/>
            <person name="Bougher N.L."/>
            <person name="Buchanan P."/>
            <person name="Buyck B."/>
            <person name="Bense V."/>
            <person name="Catcheside P."/>
            <person name="Chovatia M."/>
            <person name="Cooper J."/>
            <person name="Damon W."/>
            <person name="Desjardin D."/>
            <person name="Finy P."/>
            <person name="Geml J."/>
            <person name="Haridas S."/>
            <person name="Hughes K."/>
            <person name="Justo A."/>
            <person name="Karasinski D."/>
            <person name="Kautmanova I."/>
            <person name="Kiss B."/>
            <person name="Kocsube S."/>
            <person name="Kotiranta H."/>
            <person name="LaButti K.M."/>
            <person name="Lechner B.E."/>
            <person name="Liimatainen K."/>
            <person name="Lipzen A."/>
            <person name="Lukacs Z."/>
            <person name="Mihaltcheva S."/>
            <person name="Morgado L.N."/>
            <person name="Niskanen T."/>
            <person name="Noordeloos M.E."/>
            <person name="Ohm R.A."/>
            <person name="Ortiz-Santana B."/>
            <person name="Ovrebo C."/>
            <person name="Racz N."/>
            <person name="Riley R."/>
            <person name="Savchenko A."/>
            <person name="Shiryaev A."/>
            <person name="Soop K."/>
            <person name="Spirin V."/>
            <person name="Szebenyi C."/>
            <person name="Tomsovsky M."/>
            <person name="Tulloss R.E."/>
            <person name="Uehling J."/>
            <person name="Grigoriev I.V."/>
            <person name="Vagvolgyi C."/>
            <person name="Papp T."/>
            <person name="Martin F.M."/>
            <person name="Miettinen O."/>
            <person name="Hibbett D.S."/>
            <person name="Nagy L.G."/>
        </authorList>
    </citation>
    <scope>NUCLEOTIDE SEQUENCE [LARGE SCALE GENOMIC DNA]</scope>
    <source>
        <strain evidence="3 4">CBS 309.79</strain>
    </source>
</reference>
<dbReference type="SMART" id="SM00292">
    <property type="entry name" value="BRCT"/>
    <property type="match status" value="1"/>
</dbReference>
<evidence type="ECO:0000313" key="3">
    <source>
        <dbReference type="EMBL" id="TFK97501.1"/>
    </source>
</evidence>
<gene>
    <name evidence="3" type="ORF">BDV98DRAFT_574577</name>
</gene>
<dbReference type="PANTHER" id="PTHR45990:SF1">
    <property type="entry name" value="DNA REPAIR PROTEIN REV1"/>
    <property type="match status" value="1"/>
</dbReference>
<proteinExistence type="predicted"/>
<dbReference type="Gene3D" id="3.40.50.10190">
    <property type="entry name" value="BRCT domain"/>
    <property type="match status" value="1"/>
</dbReference>
<feature type="region of interest" description="Disordered" evidence="1">
    <location>
        <begin position="1"/>
        <end position="55"/>
    </location>
</feature>
<feature type="region of interest" description="Disordered" evidence="1">
    <location>
        <begin position="110"/>
        <end position="129"/>
    </location>
</feature>
<dbReference type="Proteomes" id="UP000305067">
    <property type="component" value="Unassembled WGS sequence"/>
</dbReference>
<dbReference type="PROSITE" id="PS50172">
    <property type="entry name" value="BRCT"/>
    <property type="match status" value="1"/>
</dbReference>
<name>A0A5C3Q6S9_9AGAR</name>
<dbReference type="SUPFAM" id="SSF52113">
    <property type="entry name" value="BRCT domain"/>
    <property type="match status" value="1"/>
</dbReference>
<evidence type="ECO:0000259" key="2">
    <source>
        <dbReference type="PROSITE" id="PS50172"/>
    </source>
</evidence>
<accession>A0A5C3Q6S9</accession>
<dbReference type="InterPro" id="IPR001357">
    <property type="entry name" value="BRCT_dom"/>
</dbReference>
<sequence>MEKYITVTKSASSLRASREKKDKEDRKYSPYASSSRDATPKPGANMPEEIKNGSSKAQMKWIVNNLKDESNPICHSDILQRSQLYSSFSSGHQVSETRADPKYMKIRRAKQEEQLQEREARPENKQGTEGKVFKGTRIYIDGYLDGTTDIEMKKLVKMNGGEILYTASTATHILTSMSLATSKAHRILNTKMRVKPHVVKPEWVWDSLDKGRRVDEWGYRAFESASARVLPFQAVGKGKGSGGVGVGSKGGSSGLGSSGLVKK</sequence>
<protein>
    <recommendedName>
        <fullName evidence="2">BRCT domain-containing protein</fullName>
    </recommendedName>
</protein>
<feature type="compositionally biased region" description="Gly residues" evidence="1">
    <location>
        <begin position="237"/>
        <end position="257"/>
    </location>
</feature>
<keyword evidence="4" id="KW-1185">Reference proteome</keyword>
<dbReference type="GO" id="GO:0017125">
    <property type="term" value="F:deoxycytidyl transferase activity"/>
    <property type="evidence" value="ECO:0007669"/>
    <property type="project" value="TreeGrafter"/>
</dbReference>
<dbReference type="GO" id="GO:0070987">
    <property type="term" value="P:error-free translesion synthesis"/>
    <property type="evidence" value="ECO:0007669"/>
    <property type="project" value="TreeGrafter"/>
</dbReference>
<dbReference type="Pfam" id="PF16589">
    <property type="entry name" value="BRCT_2"/>
    <property type="match status" value="1"/>
</dbReference>
<evidence type="ECO:0000313" key="4">
    <source>
        <dbReference type="Proteomes" id="UP000305067"/>
    </source>
</evidence>
<organism evidence="3 4">
    <name type="scientific">Pterulicium gracile</name>
    <dbReference type="NCBI Taxonomy" id="1884261"/>
    <lineage>
        <taxon>Eukaryota</taxon>
        <taxon>Fungi</taxon>
        <taxon>Dikarya</taxon>
        <taxon>Basidiomycota</taxon>
        <taxon>Agaricomycotina</taxon>
        <taxon>Agaricomycetes</taxon>
        <taxon>Agaricomycetidae</taxon>
        <taxon>Agaricales</taxon>
        <taxon>Pleurotineae</taxon>
        <taxon>Pterulaceae</taxon>
        <taxon>Pterulicium</taxon>
    </lineage>
</organism>
<feature type="compositionally biased region" description="Basic and acidic residues" evidence="1">
    <location>
        <begin position="16"/>
        <end position="28"/>
    </location>
</feature>
<dbReference type="GO" id="GO:0005634">
    <property type="term" value="C:nucleus"/>
    <property type="evidence" value="ECO:0007669"/>
    <property type="project" value="TreeGrafter"/>
</dbReference>
<feature type="region of interest" description="Disordered" evidence="1">
    <location>
        <begin position="237"/>
        <end position="263"/>
    </location>
</feature>
<feature type="domain" description="BRCT" evidence="2">
    <location>
        <begin position="128"/>
        <end position="221"/>
    </location>
</feature>
<dbReference type="GO" id="GO:0042276">
    <property type="term" value="P:error-prone translesion synthesis"/>
    <property type="evidence" value="ECO:0007669"/>
    <property type="project" value="TreeGrafter"/>
</dbReference>
<dbReference type="GO" id="GO:0003887">
    <property type="term" value="F:DNA-directed DNA polymerase activity"/>
    <property type="evidence" value="ECO:0007669"/>
    <property type="project" value="TreeGrafter"/>
</dbReference>
<dbReference type="InterPro" id="IPR036420">
    <property type="entry name" value="BRCT_dom_sf"/>
</dbReference>
<dbReference type="EMBL" id="ML178847">
    <property type="protein sequence ID" value="TFK97501.1"/>
    <property type="molecule type" value="Genomic_DNA"/>
</dbReference>
<dbReference type="PANTHER" id="PTHR45990">
    <property type="entry name" value="DNA REPAIR PROTEIN REV1"/>
    <property type="match status" value="1"/>
</dbReference>